<dbReference type="PANTHER" id="PTHR31569:SF4">
    <property type="entry name" value="SWIM-TYPE DOMAIN-CONTAINING PROTEIN"/>
    <property type="match status" value="1"/>
</dbReference>
<dbReference type="PANTHER" id="PTHR31569">
    <property type="entry name" value="SWIM-TYPE DOMAIN-CONTAINING PROTEIN"/>
    <property type="match status" value="1"/>
</dbReference>
<keyword evidence="6" id="KW-1185">Reference proteome</keyword>
<evidence type="ECO:0000313" key="6">
    <source>
        <dbReference type="Proteomes" id="UP000434957"/>
    </source>
</evidence>
<protein>
    <recommendedName>
        <fullName evidence="1">ZSWIM1/3 RNaseH-like domain-containing protein</fullName>
    </recommendedName>
</protein>
<dbReference type="EMBL" id="QXFV01001968">
    <property type="protein sequence ID" value="KAE8995074.1"/>
    <property type="molecule type" value="Genomic_DNA"/>
</dbReference>
<accession>A0A6A3JSG9</accession>
<comment type="caution">
    <text evidence="3">The sequence shown here is derived from an EMBL/GenBank/DDBJ whole genome shotgun (WGS) entry which is preliminary data.</text>
</comment>
<dbReference type="OrthoDB" id="128571at2759"/>
<name>A0A6A3JSG9_9STRA</name>
<evidence type="ECO:0000313" key="5">
    <source>
        <dbReference type="Proteomes" id="UP000429607"/>
    </source>
</evidence>
<dbReference type="EMBL" id="QXFU01002017">
    <property type="protein sequence ID" value="KAE8991731.1"/>
    <property type="molecule type" value="Genomic_DNA"/>
</dbReference>
<evidence type="ECO:0000313" key="2">
    <source>
        <dbReference type="EMBL" id="KAE8991731.1"/>
    </source>
</evidence>
<dbReference type="Proteomes" id="UP000429607">
    <property type="component" value="Unassembled WGS sequence"/>
</dbReference>
<feature type="domain" description="ZSWIM1/3 RNaseH-like" evidence="1">
    <location>
        <begin position="25"/>
        <end position="152"/>
    </location>
</feature>
<gene>
    <name evidence="3" type="ORF">PR001_g20210</name>
    <name evidence="2" type="ORF">PR002_g20761</name>
    <name evidence="4" type="ORF">PR003_g21192</name>
</gene>
<dbReference type="Proteomes" id="UP000434957">
    <property type="component" value="Unassembled WGS sequence"/>
</dbReference>
<dbReference type="InterPro" id="IPR052579">
    <property type="entry name" value="Zinc_finger_SWIM"/>
</dbReference>
<organism evidence="3 5">
    <name type="scientific">Phytophthora rubi</name>
    <dbReference type="NCBI Taxonomy" id="129364"/>
    <lineage>
        <taxon>Eukaryota</taxon>
        <taxon>Sar</taxon>
        <taxon>Stramenopiles</taxon>
        <taxon>Oomycota</taxon>
        <taxon>Peronosporomycetes</taxon>
        <taxon>Peronosporales</taxon>
        <taxon>Peronosporaceae</taxon>
        <taxon>Phytophthora</taxon>
    </lineage>
</organism>
<dbReference type="Pfam" id="PF21056">
    <property type="entry name" value="ZSWIM1-3_RNaseH-like"/>
    <property type="match status" value="1"/>
</dbReference>
<dbReference type="EMBL" id="QXFT01001964">
    <property type="protein sequence ID" value="KAE9306630.1"/>
    <property type="molecule type" value="Genomic_DNA"/>
</dbReference>
<dbReference type="Proteomes" id="UP000435112">
    <property type="component" value="Unassembled WGS sequence"/>
</dbReference>
<dbReference type="AlphaFoldDB" id="A0A6A3JSG9"/>
<evidence type="ECO:0000313" key="3">
    <source>
        <dbReference type="EMBL" id="KAE8995074.1"/>
    </source>
</evidence>
<evidence type="ECO:0000313" key="4">
    <source>
        <dbReference type="EMBL" id="KAE9306630.1"/>
    </source>
</evidence>
<reference evidence="5 7" key="1">
    <citation type="submission" date="2018-09" db="EMBL/GenBank/DDBJ databases">
        <title>Genomic investigation of the strawberry pathogen Phytophthora fragariae indicates pathogenicity is determined by transcriptional variation in three key races.</title>
        <authorList>
            <person name="Adams T.M."/>
            <person name="Armitage A.D."/>
            <person name="Sobczyk M.K."/>
            <person name="Bates H.J."/>
            <person name="Dunwell J.M."/>
            <person name="Nellist C.F."/>
            <person name="Harrison R.J."/>
        </authorList>
    </citation>
    <scope>NUCLEOTIDE SEQUENCE [LARGE SCALE GENOMIC DNA]</scope>
    <source>
        <strain evidence="3 5">SCRP249</strain>
        <strain evidence="2 7">SCRP324</strain>
        <strain evidence="4 6">SCRP333</strain>
    </source>
</reference>
<sequence length="559" mass="62888">MIQDAKKRFDPGSTDGDRALKVLDEFCEGTPGNTAEFVLDSGSGVVRVVTFQSARMQRSFAAFPEVVLVDSTHDTKSNRYKLFSFAIHDVFGRGQYVQHALVITEEKPNLAIAVVTFNKNNPAWTKIRVVMTDKAFHEKDGLADAWPKARQLLCKWHVETWLKKQCSRLGGVGMLETKQLKDIMKGLVNAESQQEYDDLKVAFLSTVGDDVDNLLNKSFMTHWDTTTEEWVMFKRGGVPHLKNNTNNRLESKWGRIKEVVDDNFTINQLISMLITLQEYAEERYLAEFHRIGSRPPMAEDPELSALAMHLSEYAVRMVAEQHQLAAGPKSDYDVEVHGEMTKLTNPATGDTHEVNARMSTCDCIFMQTCLLPCRHVMYSRKVSNYETVTPPNQTLATRWIVESPANNIEGGDVLPGGVNRVNCPLIRAQPPINRDTKYMQSKQLSENIINVLSLQPSTTYRLGMKWLSGFHTRCGRGNLKSLLAKGLQTRVVSKPFASLFCWRRHGIPAFLRGSRSGQPTRTEASRKLCRGRGNQCESNDCVRVAAKAEGLNETGGKKR</sequence>
<proteinExistence type="predicted"/>
<dbReference type="InterPro" id="IPR048324">
    <property type="entry name" value="ZSWIM1-3_RNaseH-like"/>
</dbReference>
<evidence type="ECO:0000259" key="1">
    <source>
        <dbReference type="Pfam" id="PF21056"/>
    </source>
</evidence>
<evidence type="ECO:0000313" key="7">
    <source>
        <dbReference type="Proteomes" id="UP000435112"/>
    </source>
</evidence>